<reference evidence="3" key="1">
    <citation type="journal article" date="2013" name="Proc. Natl. Acad. Sci. U.S.A.">
        <title>Genome structure and metabolic features in the red seaweed Chondrus crispus shed light on evolution of the Archaeplastida.</title>
        <authorList>
            <person name="Collen J."/>
            <person name="Porcel B."/>
            <person name="Carre W."/>
            <person name="Ball S.G."/>
            <person name="Chaparro C."/>
            <person name="Tonon T."/>
            <person name="Barbeyron T."/>
            <person name="Michel G."/>
            <person name="Noel B."/>
            <person name="Valentin K."/>
            <person name="Elias M."/>
            <person name="Artiguenave F."/>
            <person name="Arun A."/>
            <person name="Aury J.M."/>
            <person name="Barbosa-Neto J.F."/>
            <person name="Bothwell J.H."/>
            <person name="Bouget F.Y."/>
            <person name="Brillet L."/>
            <person name="Cabello-Hurtado F."/>
            <person name="Capella-Gutierrez S."/>
            <person name="Charrier B."/>
            <person name="Cladiere L."/>
            <person name="Cock J.M."/>
            <person name="Coelho S.M."/>
            <person name="Colleoni C."/>
            <person name="Czjzek M."/>
            <person name="Da Silva C."/>
            <person name="Delage L."/>
            <person name="Denoeud F."/>
            <person name="Deschamps P."/>
            <person name="Dittami S.M."/>
            <person name="Gabaldon T."/>
            <person name="Gachon C.M."/>
            <person name="Groisillier A."/>
            <person name="Herve C."/>
            <person name="Jabbari K."/>
            <person name="Katinka M."/>
            <person name="Kloareg B."/>
            <person name="Kowalczyk N."/>
            <person name="Labadie K."/>
            <person name="Leblanc C."/>
            <person name="Lopez P.J."/>
            <person name="McLachlan D.H."/>
            <person name="Meslet-Cladiere L."/>
            <person name="Moustafa A."/>
            <person name="Nehr Z."/>
            <person name="Nyvall Collen P."/>
            <person name="Panaud O."/>
            <person name="Partensky F."/>
            <person name="Poulain J."/>
            <person name="Rensing S.A."/>
            <person name="Rousvoal S."/>
            <person name="Samson G."/>
            <person name="Symeonidi A."/>
            <person name="Weissenbach J."/>
            <person name="Zambounis A."/>
            <person name="Wincker P."/>
            <person name="Boyen C."/>
        </authorList>
    </citation>
    <scope>NUCLEOTIDE SEQUENCE [LARGE SCALE GENOMIC DNA]</scope>
    <source>
        <strain evidence="3">cv. Stackhouse</strain>
    </source>
</reference>
<dbReference type="Proteomes" id="UP000012073">
    <property type="component" value="Unassembled WGS sequence"/>
</dbReference>
<feature type="region of interest" description="Disordered" evidence="1">
    <location>
        <begin position="423"/>
        <end position="474"/>
    </location>
</feature>
<dbReference type="OMA" id="TFYGEGE"/>
<gene>
    <name evidence="2" type="ORF">CHC_T00009172001</name>
</gene>
<feature type="region of interest" description="Disordered" evidence="1">
    <location>
        <begin position="305"/>
        <end position="370"/>
    </location>
</feature>
<dbReference type="EMBL" id="HG002008">
    <property type="protein sequence ID" value="CDF39165.1"/>
    <property type="molecule type" value="Genomic_DNA"/>
</dbReference>
<dbReference type="GeneID" id="17326795"/>
<keyword evidence="3" id="KW-1185">Reference proteome</keyword>
<protein>
    <submittedName>
        <fullName evidence="2">Mannitol dehydrogenase rossman domain family</fullName>
    </submittedName>
</protein>
<evidence type="ECO:0000256" key="1">
    <source>
        <dbReference type="SAM" id="MobiDB-lite"/>
    </source>
</evidence>
<proteinExistence type="predicted"/>
<accession>R7QP50</accession>
<dbReference type="KEGG" id="ccp:CHC_T00009172001"/>
<evidence type="ECO:0000313" key="3">
    <source>
        <dbReference type="Proteomes" id="UP000012073"/>
    </source>
</evidence>
<organism evidence="2 3">
    <name type="scientific">Chondrus crispus</name>
    <name type="common">Carrageen Irish moss</name>
    <name type="synonym">Polymorpha crispa</name>
    <dbReference type="NCBI Taxonomy" id="2769"/>
    <lineage>
        <taxon>Eukaryota</taxon>
        <taxon>Rhodophyta</taxon>
        <taxon>Florideophyceae</taxon>
        <taxon>Rhodymeniophycidae</taxon>
        <taxon>Gigartinales</taxon>
        <taxon>Gigartinaceae</taxon>
        <taxon>Chondrus</taxon>
    </lineage>
</organism>
<feature type="compositionally biased region" description="Gly residues" evidence="1">
    <location>
        <begin position="440"/>
        <end position="455"/>
    </location>
</feature>
<feature type="compositionally biased region" description="Basic and acidic residues" evidence="1">
    <location>
        <begin position="337"/>
        <end position="358"/>
    </location>
</feature>
<sequence>MSGLPFMQQDGTDLMSLFSVPMNKSLKDVVEIQGSSACVFPQRVFFSPSKSFLSSTSTLVFFRRKTTSRRRRTPSRRVQVLVNGASRAVRPHLIQPSRKDFDKRFILRQLPVHGLLRKPRGRLRLAPLCDVRQLRPQGIVVLKHLPALTRAIAVAAPQGADEREAVDAAAGGAPAADTRDDELGLATGAVEAEAGDGVVHGGVCEAGGDGLEVSAGGLCGGVGHVREDLARLDLAQEGDEAGVGHGGVCKAVAEEGGGVGDGGVAGVEDGELHALEGGDVGDEAGADGLERRAGVGREGGVLQQPLREGLGHDGGGVGDGEAVAHEADVGGGGGRGDAVDHGAREADAVADPGGERGVDAVGEGEDGGAGGAAVGGEVVAGEDGEGRETIAAAVAEGGEEEAEDGGGRGGGVVARDVEVGSGGGGVVSALGDGQGEDADGGVGQGAEDGGRGGGKVGEDRGDDGGGGGGRGTLDEGVEAVLAGQGGVQGGGEDGGGEDAPVVVGRRELKEVVQIAGLVGAVEVARADVQDAGS</sequence>
<dbReference type="RefSeq" id="XP_005719076.1">
    <property type="nucleotide sequence ID" value="XM_005719019.1"/>
</dbReference>
<evidence type="ECO:0000313" key="2">
    <source>
        <dbReference type="EMBL" id="CDF39165.1"/>
    </source>
</evidence>
<name>R7QP50_CHOCR</name>
<dbReference type="AlphaFoldDB" id="R7QP50"/>
<dbReference type="Gramene" id="CDF39165">
    <property type="protein sequence ID" value="CDF39165"/>
    <property type="gene ID" value="CHC_T00009172001"/>
</dbReference>